<reference evidence="1" key="1">
    <citation type="submission" date="2020-05" db="EMBL/GenBank/DDBJ databases">
        <title>Large-scale comparative analyses of tick genomes elucidate their genetic diversity and vector capacities.</title>
        <authorList>
            <person name="Jia N."/>
            <person name="Wang J."/>
            <person name="Shi W."/>
            <person name="Du L."/>
            <person name="Sun Y."/>
            <person name="Zhan W."/>
            <person name="Jiang J."/>
            <person name="Wang Q."/>
            <person name="Zhang B."/>
            <person name="Ji P."/>
            <person name="Sakyi L.B."/>
            <person name="Cui X."/>
            <person name="Yuan T."/>
            <person name="Jiang B."/>
            <person name="Yang W."/>
            <person name="Lam T.T.-Y."/>
            <person name="Chang Q."/>
            <person name="Ding S."/>
            <person name="Wang X."/>
            <person name="Zhu J."/>
            <person name="Ruan X."/>
            <person name="Zhao L."/>
            <person name="Wei J."/>
            <person name="Que T."/>
            <person name="Du C."/>
            <person name="Cheng J."/>
            <person name="Dai P."/>
            <person name="Han X."/>
            <person name="Huang E."/>
            <person name="Gao Y."/>
            <person name="Liu J."/>
            <person name="Shao H."/>
            <person name="Ye R."/>
            <person name="Li L."/>
            <person name="Wei W."/>
            <person name="Wang X."/>
            <person name="Wang C."/>
            <person name="Yang T."/>
            <person name="Huo Q."/>
            <person name="Li W."/>
            <person name="Guo W."/>
            <person name="Chen H."/>
            <person name="Zhou L."/>
            <person name="Ni X."/>
            <person name="Tian J."/>
            <person name="Zhou Y."/>
            <person name="Sheng Y."/>
            <person name="Liu T."/>
            <person name="Pan Y."/>
            <person name="Xia L."/>
            <person name="Li J."/>
            <person name="Zhao F."/>
            <person name="Cao W."/>
        </authorList>
    </citation>
    <scope>NUCLEOTIDE SEQUENCE</scope>
    <source>
        <strain evidence="1">Hyas-2018</strain>
    </source>
</reference>
<organism evidence="1 2">
    <name type="scientific">Hyalomma asiaticum</name>
    <name type="common">Tick</name>
    <dbReference type="NCBI Taxonomy" id="266040"/>
    <lineage>
        <taxon>Eukaryota</taxon>
        <taxon>Metazoa</taxon>
        <taxon>Ecdysozoa</taxon>
        <taxon>Arthropoda</taxon>
        <taxon>Chelicerata</taxon>
        <taxon>Arachnida</taxon>
        <taxon>Acari</taxon>
        <taxon>Parasitiformes</taxon>
        <taxon>Ixodida</taxon>
        <taxon>Ixodoidea</taxon>
        <taxon>Ixodidae</taxon>
        <taxon>Hyalomminae</taxon>
        <taxon>Hyalomma</taxon>
    </lineage>
</organism>
<evidence type="ECO:0000313" key="2">
    <source>
        <dbReference type="Proteomes" id="UP000821845"/>
    </source>
</evidence>
<dbReference type="EMBL" id="CM023482">
    <property type="protein sequence ID" value="KAH6938157.1"/>
    <property type="molecule type" value="Genomic_DNA"/>
</dbReference>
<evidence type="ECO:0000313" key="1">
    <source>
        <dbReference type="EMBL" id="KAH6938157.1"/>
    </source>
</evidence>
<accession>A0ACB7SVU8</accession>
<proteinExistence type="predicted"/>
<sequence>MSKPAWVPRNAGRRHLCVSGLKFERRNSSKRILFCSGCGARARATLESGRARTDRDLRQASQLARRLAGFCAHHVTGTWNTECFSAWSCLLQKQRGDATTLTMWDVSATTCAGHDFGCLVGNLTQCRLRCSRISPGTSGYCQGGRCMCETGIPVPGPASIVRPRLARQVRPVVPPIDLPVGAVGPPVRPAVGPHIRPGLWPLAGAPPSPQLGPFIRPPMGPIVRLARSTGGSSTGPGCFRLTFTPSGRGLGCMMGNPFLCRRNCFMLYPGSTGFCMGFRCRCIGGPFGPMMNPFLMG</sequence>
<gene>
    <name evidence="1" type="ORF">HPB50_007320</name>
</gene>
<keyword evidence="2" id="KW-1185">Reference proteome</keyword>
<protein>
    <submittedName>
        <fullName evidence="1">Uncharacterized protein</fullName>
    </submittedName>
</protein>
<name>A0ACB7SVU8_HYAAI</name>
<comment type="caution">
    <text evidence="1">The sequence shown here is derived from an EMBL/GenBank/DDBJ whole genome shotgun (WGS) entry which is preliminary data.</text>
</comment>
<dbReference type="Proteomes" id="UP000821845">
    <property type="component" value="Chromosome 2"/>
</dbReference>